<dbReference type="AlphaFoldDB" id="A0A7X6CZB9"/>
<reference evidence="2 3" key="1">
    <citation type="submission" date="2020-03" db="EMBL/GenBank/DDBJ databases">
        <title>Draft genome of Streptomyces sp. ventii, isolated from the Axial Seamount in the Pacific Ocean, and resequencing of the two type strains Streptomyces lonarensis strain NCL 716 and Streptomyces bohaiensis strain 11A07.</title>
        <authorList>
            <person name="Loughran R.M."/>
            <person name="Pfannmuller K.M."/>
            <person name="Wasson B.J."/>
            <person name="Deadmond M.C."/>
            <person name="Paddock B.E."/>
            <person name="Koyack M.J."/>
            <person name="Gallegos D.A."/>
            <person name="Mitchell E.A."/>
            <person name="Ushijima B."/>
            <person name="Saw J.H."/>
            <person name="Mcphail K.L."/>
            <person name="Videau P."/>
        </authorList>
    </citation>
    <scope>NUCLEOTIDE SEQUENCE [LARGE SCALE GENOMIC DNA]</scope>
    <source>
        <strain evidence="2 3">NCL716</strain>
    </source>
</reference>
<evidence type="ECO:0000313" key="2">
    <source>
        <dbReference type="EMBL" id="NJQ05198.1"/>
    </source>
</evidence>
<comment type="caution">
    <text evidence="2">The sequence shown here is derived from an EMBL/GenBank/DDBJ whole genome shotgun (WGS) entry which is preliminary data.</text>
</comment>
<dbReference type="Proteomes" id="UP000578686">
    <property type="component" value="Unassembled WGS sequence"/>
</dbReference>
<accession>A0A7X6CZB9</accession>
<feature type="non-terminal residue" evidence="2">
    <location>
        <position position="1"/>
    </location>
</feature>
<feature type="transmembrane region" description="Helical" evidence="1">
    <location>
        <begin position="20"/>
        <end position="39"/>
    </location>
</feature>
<gene>
    <name evidence="2" type="ORF">HCN56_06310</name>
</gene>
<evidence type="ECO:0000313" key="3">
    <source>
        <dbReference type="Proteomes" id="UP000578686"/>
    </source>
</evidence>
<organism evidence="2 3">
    <name type="scientific">Streptomyces lonarensis</name>
    <dbReference type="NCBI Taxonomy" id="700599"/>
    <lineage>
        <taxon>Bacteria</taxon>
        <taxon>Bacillati</taxon>
        <taxon>Actinomycetota</taxon>
        <taxon>Actinomycetes</taxon>
        <taxon>Kitasatosporales</taxon>
        <taxon>Streptomycetaceae</taxon>
        <taxon>Streptomyces</taxon>
    </lineage>
</organism>
<keyword evidence="1" id="KW-0812">Transmembrane</keyword>
<sequence length="45" mass="4280">AGAGAAFLVALSDGGSTGRALLTGALLAVAVGTATLTLSTPPRRR</sequence>
<evidence type="ECO:0000256" key="1">
    <source>
        <dbReference type="SAM" id="Phobius"/>
    </source>
</evidence>
<proteinExistence type="predicted"/>
<keyword evidence="1" id="KW-0472">Membrane</keyword>
<keyword evidence="3" id="KW-1185">Reference proteome</keyword>
<protein>
    <submittedName>
        <fullName evidence="2">Uncharacterized protein</fullName>
    </submittedName>
</protein>
<dbReference type="EMBL" id="JAAVJD010000028">
    <property type="protein sequence ID" value="NJQ05198.1"/>
    <property type="molecule type" value="Genomic_DNA"/>
</dbReference>
<keyword evidence="1" id="KW-1133">Transmembrane helix</keyword>
<name>A0A7X6CZB9_9ACTN</name>